<feature type="compositionally biased region" description="Acidic residues" evidence="1">
    <location>
        <begin position="353"/>
        <end position="364"/>
    </location>
</feature>
<accession>A0A834SRE8</accession>
<feature type="compositionally biased region" description="Low complexity" evidence="1">
    <location>
        <begin position="176"/>
        <end position="188"/>
    </location>
</feature>
<evidence type="ECO:0000256" key="1">
    <source>
        <dbReference type="SAM" id="MobiDB-lite"/>
    </source>
</evidence>
<evidence type="ECO:0000313" key="4">
    <source>
        <dbReference type="Proteomes" id="UP000634136"/>
    </source>
</evidence>
<comment type="caution">
    <text evidence="3">The sequence shown here is derived from an EMBL/GenBank/DDBJ whole genome shotgun (WGS) entry which is preliminary data.</text>
</comment>
<dbReference type="Proteomes" id="UP000634136">
    <property type="component" value="Unassembled WGS sequence"/>
</dbReference>
<organism evidence="3 4">
    <name type="scientific">Senna tora</name>
    <dbReference type="NCBI Taxonomy" id="362788"/>
    <lineage>
        <taxon>Eukaryota</taxon>
        <taxon>Viridiplantae</taxon>
        <taxon>Streptophyta</taxon>
        <taxon>Embryophyta</taxon>
        <taxon>Tracheophyta</taxon>
        <taxon>Spermatophyta</taxon>
        <taxon>Magnoliopsida</taxon>
        <taxon>eudicotyledons</taxon>
        <taxon>Gunneridae</taxon>
        <taxon>Pentapetalae</taxon>
        <taxon>rosids</taxon>
        <taxon>fabids</taxon>
        <taxon>Fabales</taxon>
        <taxon>Fabaceae</taxon>
        <taxon>Caesalpinioideae</taxon>
        <taxon>Cassia clade</taxon>
        <taxon>Senna</taxon>
    </lineage>
</organism>
<dbReference type="AlphaFoldDB" id="A0A834SRE8"/>
<reference evidence="3" key="1">
    <citation type="submission" date="2020-09" db="EMBL/GenBank/DDBJ databases">
        <title>Genome-Enabled Discovery of Anthraquinone Biosynthesis in Senna tora.</title>
        <authorList>
            <person name="Kang S.-H."/>
            <person name="Pandey R.P."/>
            <person name="Lee C.-M."/>
            <person name="Sim J.-S."/>
            <person name="Jeong J.-T."/>
            <person name="Choi B.-S."/>
            <person name="Jung M."/>
            <person name="Ginzburg D."/>
            <person name="Zhao K."/>
            <person name="Won S.Y."/>
            <person name="Oh T.-J."/>
            <person name="Yu Y."/>
            <person name="Kim N.-H."/>
            <person name="Lee O.R."/>
            <person name="Lee T.-H."/>
            <person name="Bashyal P."/>
            <person name="Kim T.-S."/>
            <person name="Lee W.-H."/>
            <person name="Kawkins C."/>
            <person name="Kim C.-K."/>
            <person name="Kim J.S."/>
            <person name="Ahn B.O."/>
            <person name="Rhee S.Y."/>
            <person name="Sohng J.K."/>
        </authorList>
    </citation>
    <scope>NUCLEOTIDE SEQUENCE</scope>
    <source>
        <tissue evidence="3">Leaf</tissue>
    </source>
</reference>
<feature type="signal peptide" evidence="2">
    <location>
        <begin position="1"/>
        <end position="16"/>
    </location>
</feature>
<keyword evidence="2" id="KW-0732">Signal</keyword>
<feature type="region of interest" description="Disordered" evidence="1">
    <location>
        <begin position="150"/>
        <end position="190"/>
    </location>
</feature>
<feature type="chain" id="PRO_5032565833" evidence="2">
    <location>
        <begin position="17"/>
        <end position="364"/>
    </location>
</feature>
<dbReference type="EMBL" id="JAAIUW010000013">
    <property type="protein sequence ID" value="KAF7802004.1"/>
    <property type="molecule type" value="Genomic_DNA"/>
</dbReference>
<proteinExistence type="predicted"/>
<protein>
    <submittedName>
        <fullName evidence="3">Uncharacterized protein</fullName>
    </submittedName>
</protein>
<feature type="compositionally biased region" description="Basic and acidic residues" evidence="1">
    <location>
        <begin position="161"/>
        <end position="171"/>
    </location>
</feature>
<name>A0A834SRE8_9FABA</name>
<keyword evidence="4" id="KW-1185">Reference proteome</keyword>
<evidence type="ECO:0000313" key="3">
    <source>
        <dbReference type="EMBL" id="KAF7802004.1"/>
    </source>
</evidence>
<feature type="region of interest" description="Disordered" evidence="1">
    <location>
        <begin position="330"/>
        <end position="364"/>
    </location>
</feature>
<evidence type="ECO:0000256" key="2">
    <source>
        <dbReference type="SAM" id="SignalP"/>
    </source>
</evidence>
<gene>
    <name evidence="3" type="ORF">G2W53_041115</name>
</gene>
<sequence length="364" mass="41225">MICGNIILALFLPCMATSLMEAKMKSCSLINFFWIRRMVGELIVFSDILGVYFQEKLVSEGIKLIVLEVWHVPHDWWRALPAAKALVMVLWFGISVWLGEGEIEGVWKEKMVGKRFRVVQAITATFRGKPGLRERLLLLGNAVWKGGQSHLPVTASPRNRLRSDRRRDGKPRPLRTARSTSTRKTATTMPAFGSASSATILCPHITPMTSLRPNLCLHQGGGPLWNKRGKDDPCGFVNVDRLEFAEPILARGTQLMKSSMGKCATREAGAETDIGDLATKMDLLLRRQEEHRRETREAFQFLYRNQLQMEEEELYTLKETSLLYFTKPQPIAPADIPSNSRKEKKHIVIPDSKDEDEEMEDGTS</sequence>